<dbReference type="PROSITE" id="PS52016">
    <property type="entry name" value="TONB_DEPENDENT_REC_3"/>
    <property type="match status" value="1"/>
</dbReference>
<evidence type="ECO:0000256" key="8">
    <source>
        <dbReference type="ARBA" id="ARBA00023077"/>
    </source>
</evidence>
<evidence type="ECO:0000313" key="16">
    <source>
        <dbReference type="EMBL" id="ABD25931.1"/>
    </source>
</evidence>
<dbReference type="Pfam" id="PF07715">
    <property type="entry name" value="Plug"/>
    <property type="match status" value="1"/>
</dbReference>
<dbReference type="GO" id="GO:0009279">
    <property type="term" value="C:cell outer membrane"/>
    <property type="evidence" value="ECO:0007669"/>
    <property type="project" value="UniProtKB-SubCell"/>
</dbReference>
<keyword evidence="17" id="KW-1185">Reference proteome</keyword>
<comment type="similarity">
    <text evidence="11 12">Belongs to the TonB-dependent receptor family.</text>
</comment>
<dbReference type="InterPro" id="IPR036942">
    <property type="entry name" value="Beta-barrel_TonB_sf"/>
</dbReference>
<dbReference type="Gene3D" id="2.40.170.20">
    <property type="entry name" value="TonB-dependent receptor, beta-barrel domain"/>
    <property type="match status" value="2"/>
</dbReference>
<accession>Q2G892</accession>
<evidence type="ECO:0000256" key="2">
    <source>
        <dbReference type="ARBA" id="ARBA00022448"/>
    </source>
</evidence>
<dbReference type="InterPro" id="IPR000531">
    <property type="entry name" value="Beta-barrel_TonB"/>
</dbReference>
<dbReference type="eggNOG" id="COG4774">
    <property type="taxonomic scope" value="Bacteria"/>
</dbReference>
<proteinExistence type="inferred from homology"/>
<dbReference type="GO" id="GO:0006826">
    <property type="term" value="P:iron ion transport"/>
    <property type="evidence" value="ECO:0007669"/>
    <property type="project" value="UniProtKB-KW"/>
</dbReference>
<keyword evidence="7" id="KW-0406">Ion transport</keyword>
<feature type="chain" id="PRO_5004208426" evidence="13">
    <location>
        <begin position="22"/>
        <end position="859"/>
    </location>
</feature>
<evidence type="ECO:0000259" key="14">
    <source>
        <dbReference type="Pfam" id="PF00593"/>
    </source>
</evidence>
<dbReference type="STRING" id="279238.Saro_1489"/>
<keyword evidence="4" id="KW-0410">Iron transport</keyword>
<evidence type="ECO:0000256" key="1">
    <source>
        <dbReference type="ARBA" id="ARBA00004571"/>
    </source>
</evidence>
<keyword evidence="13" id="KW-0732">Signal</keyword>
<reference evidence="17" key="1">
    <citation type="submission" date="2006-01" db="EMBL/GenBank/DDBJ databases">
        <title>Complete sequence of Novosphingobium aromaticivorans DSM 12444.</title>
        <authorList>
            <consortium name="US DOE Joint Genome Institute"/>
            <person name="Copeland A."/>
            <person name="Lucas S."/>
            <person name="Lapidus A."/>
            <person name="Barry K."/>
            <person name="Detter J.C."/>
            <person name="Glavina T."/>
            <person name="Hammon N."/>
            <person name="Israni S."/>
            <person name="Pitluck S."/>
            <person name="Chain P."/>
            <person name="Malfatti S."/>
            <person name="Shin M."/>
            <person name="Vergez L."/>
            <person name="Schmutz J."/>
            <person name="Larimer F."/>
            <person name="Land M."/>
            <person name="Kyrpides N."/>
            <person name="Ivanova N."/>
            <person name="Fredrickson J."/>
            <person name="Balkwill D."/>
            <person name="Romine M.F."/>
            <person name="Richardson P."/>
        </authorList>
    </citation>
    <scope>NUCLEOTIDE SEQUENCE [LARGE SCALE GENOMIC DNA]</scope>
    <source>
        <strain evidence="17">ATCC 700278 / DSM 12444 / CCUG 56034 / CIP 105152 / NBRC 16084 / F199</strain>
    </source>
</reference>
<evidence type="ECO:0000256" key="4">
    <source>
        <dbReference type="ARBA" id="ARBA00022496"/>
    </source>
</evidence>
<dbReference type="Pfam" id="PF00593">
    <property type="entry name" value="TonB_dep_Rec_b-barrel"/>
    <property type="match status" value="1"/>
</dbReference>
<dbReference type="PANTHER" id="PTHR32552">
    <property type="entry name" value="FERRICHROME IRON RECEPTOR-RELATED"/>
    <property type="match status" value="1"/>
</dbReference>
<evidence type="ECO:0000256" key="5">
    <source>
        <dbReference type="ARBA" id="ARBA00022692"/>
    </source>
</evidence>
<evidence type="ECO:0000256" key="3">
    <source>
        <dbReference type="ARBA" id="ARBA00022452"/>
    </source>
</evidence>
<keyword evidence="16" id="KW-0675">Receptor</keyword>
<evidence type="ECO:0000313" key="17">
    <source>
        <dbReference type="Proteomes" id="UP000009134"/>
    </source>
</evidence>
<dbReference type="eggNOG" id="COG1629">
    <property type="taxonomic scope" value="Bacteria"/>
</dbReference>
<evidence type="ECO:0000256" key="13">
    <source>
        <dbReference type="SAM" id="SignalP"/>
    </source>
</evidence>
<dbReference type="AlphaFoldDB" id="Q2G892"/>
<comment type="subcellular location">
    <subcellularLocation>
        <location evidence="1 11">Cell outer membrane</location>
        <topology evidence="1 11">Multi-pass membrane protein</topology>
    </subcellularLocation>
</comment>
<keyword evidence="5 11" id="KW-0812">Transmembrane</keyword>
<keyword evidence="3 11" id="KW-1134">Transmembrane beta strand</keyword>
<dbReference type="Proteomes" id="UP000009134">
    <property type="component" value="Chromosome"/>
</dbReference>
<dbReference type="PANTHER" id="PTHR32552:SF81">
    <property type="entry name" value="TONB-DEPENDENT OUTER MEMBRANE RECEPTOR"/>
    <property type="match status" value="1"/>
</dbReference>
<dbReference type="InterPro" id="IPR012910">
    <property type="entry name" value="Plug_dom"/>
</dbReference>
<feature type="domain" description="TonB-dependent receptor plug" evidence="15">
    <location>
        <begin position="48"/>
        <end position="160"/>
    </location>
</feature>
<evidence type="ECO:0000256" key="9">
    <source>
        <dbReference type="ARBA" id="ARBA00023136"/>
    </source>
</evidence>
<protein>
    <submittedName>
        <fullName evidence="16">TonB-dependent receptor</fullName>
    </submittedName>
</protein>
<dbReference type="RefSeq" id="WP_011445144.1">
    <property type="nucleotide sequence ID" value="NC_007794.1"/>
</dbReference>
<dbReference type="EMBL" id="CP000248">
    <property type="protein sequence ID" value="ABD25931.1"/>
    <property type="molecule type" value="Genomic_DNA"/>
</dbReference>
<evidence type="ECO:0000256" key="10">
    <source>
        <dbReference type="ARBA" id="ARBA00023237"/>
    </source>
</evidence>
<evidence type="ECO:0000256" key="11">
    <source>
        <dbReference type="PROSITE-ProRule" id="PRU01360"/>
    </source>
</evidence>
<dbReference type="HOGENOM" id="CLU_008287_15_0_5"/>
<keyword evidence="2 11" id="KW-0813">Transport</keyword>
<feature type="domain" description="TonB-dependent receptor-like beta-barrel" evidence="14">
    <location>
        <begin position="371"/>
        <end position="822"/>
    </location>
</feature>
<evidence type="ECO:0000259" key="15">
    <source>
        <dbReference type="Pfam" id="PF07715"/>
    </source>
</evidence>
<keyword evidence="6" id="KW-0408">Iron</keyword>
<feature type="signal peptide" evidence="13">
    <location>
        <begin position="1"/>
        <end position="21"/>
    </location>
</feature>
<name>Q2G892_NOVAD</name>
<keyword evidence="10 11" id="KW-0998">Cell outer membrane</keyword>
<organism evidence="16 17">
    <name type="scientific">Novosphingobium aromaticivorans (strain ATCC 700278 / DSM 12444 / CCUG 56034 / CIP 105152 / NBRC 16084 / F199)</name>
    <dbReference type="NCBI Taxonomy" id="279238"/>
    <lineage>
        <taxon>Bacteria</taxon>
        <taxon>Pseudomonadati</taxon>
        <taxon>Pseudomonadota</taxon>
        <taxon>Alphaproteobacteria</taxon>
        <taxon>Sphingomonadales</taxon>
        <taxon>Sphingomonadaceae</taxon>
        <taxon>Novosphingobium</taxon>
    </lineage>
</organism>
<evidence type="ECO:0000256" key="12">
    <source>
        <dbReference type="RuleBase" id="RU003357"/>
    </source>
</evidence>
<evidence type="ECO:0000256" key="7">
    <source>
        <dbReference type="ARBA" id="ARBA00023065"/>
    </source>
</evidence>
<gene>
    <name evidence="16" type="ordered locus">Saro_1489</name>
</gene>
<dbReference type="InterPro" id="IPR039426">
    <property type="entry name" value="TonB-dep_rcpt-like"/>
</dbReference>
<dbReference type="SUPFAM" id="SSF56935">
    <property type="entry name" value="Porins"/>
    <property type="match status" value="1"/>
</dbReference>
<dbReference type="KEGG" id="nar:Saro_1489"/>
<evidence type="ECO:0000256" key="6">
    <source>
        <dbReference type="ARBA" id="ARBA00023004"/>
    </source>
</evidence>
<keyword evidence="8 12" id="KW-0798">TonB box</keyword>
<keyword evidence="9 11" id="KW-0472">Membrane</keyword>
<sequence length="859" mass="92697">MKLITSTALATIFAMAAPAHAQEQSVTEEDSGGIAEIVVTAQKRVENVQDVPIAISAFTANSLKERAVGDVSSLANISPNVSLDAGTPFSGSTSVLSAYIRGIGQNDFAANLDPGVGVYLDGVYLARTVGANLDLPDVERVEILKGPQGTLFGRNTIGGAISIVTRNPGKELSFNGDITTGRYNRLDVKGTANIPITETLGASLTFSSKDRDGFQQRVDYPGAGRFVNDVDQAFRSNYYQGANSNGGSNEWTVRSKLRWEASSRLRLTLSGDYLRQDQAATANNVLAVTANDPGPFAPTADRALVIPGLGATALYDASSGLAPNGFNFAGLYNFCIGSTGAEIAARNATALCGPRGTPLNPGQQLGGLASVNVDGDPNNDRLPIDNRWVTTDPDKTYATGNSYSKMKNWGIGGTVDFDLSDSISLKSITSYRKIDWSSGLDADNAPIRILEFAFSLRQWQFSQEFQLTGHAFDKKLNYVLGAYYFKENNDLNDFVTFNQGLLQIAGPNKLKTKNYAFFGQVDYRLNDLIGITVGGRYTHEDKGINGGQSDLNGFNYKLFNCPVFGDPCSTPLGFTNPSQPLRYYVTPTQNKSFSNFSPKFGLQLHPADDLMIYGSFAKGYKTGGWTTRLSNPLPYAPSFDEEKAESFEVGLKSTLLDRRLQINAAAFTTKFDGIQLNFQQGVSPTIQNAGTARIKGFEVELTVAPIRNFSVATSVGYTDAYYTSVLPQAIVAPNSHQAGTAIGVSLPKTPKWKFNVSPRYEVSLGAAGSLLLLADYTHTSSQWNDTERTLTLLRPATDLLNASATYKAMNGVWELTAGGTNITSERFLTSGGTQQNGAGIIFGTPNRPAEWYLRFGMKF</sequence>